<evidence type="ECO:0000313" key="3">
    <source>
        <dbReference type="EMBL" id="KAB6694278.1"/>
    </source>
</evidence>
<gene>
    <name evidence="6" type="ORF">DWX04_02910</name>
    <name evidence="5" type="ORF">DWY53_16000</name>
    <name evidence="1" type="ORF">GAS29_00160</name>
    <name evidence="4" type="ORF">GAY17_08565</name>
    <name evidence="2" type="ORF">GAZ76_11155</name>
    <name evidence="3" type="ORF">GAZ92_08015</name>
</gene>
<dbReference type="EMBL" id="WCZV01000008">
    <property type="protein sequence ID" value="KAB6700601.1"/>
    <property type="molecule type" value="Genomic_DNA"/>
</dbReference>
<evidence type="ECO:0000313" key="4">
    <source>
        <dbReference type="EMBL" id="KAB6700601.1"/>
    </source>
</evidence>
<dbReference type="EMBL" id="WCZY01000008">
    <property type="protein sequence ID" value="KAB6694278.1"/>
    <property type="molecule type" value="Genomic_DNA"/>
</dbReference>
<evidence type="ECO:0000313" key="1">
    <source>
        <dbReference type="EMBL" id="KAB3860827.1"/>
    </source>
</evidence>
<reference evidence="7 8" key="1">
    <citation type="submission" date="2018-08" db="EMBL/GenBank/DDBJ databases">
        <title>A genome reference for cultivated species of the human gut microbiota.</title>
        <authorList>
            <person name="Zou Y."/>
            <person name="Xue W."/>
            <person name="Luo G."/>
        </authorList>
    </citation>
    <scope>NUCLEOTIDE SEQUENCE [LARGE SCALE GENOMIC DNA]</scope>
    <source>
        <strain evidence="6 8">AF18-14</strain>
        <strain evidence="5 7">AF25-30LB</strain>
    </source>
</reference>
<comment type="caution">
    <text evidence="5">The sequence shown here is derived from an EMBL/GenBank/DDBJ whole genome shotgun (WGS) entry which is preliminary data.</text>
</comment>
<evidence type="ECO:0000313" key="5">
    <source>
        <dbReference type="EMBL" id="RGR36479.1"/>
    </source>
</evidence>
<accession>A0A395UNM9</accession>
<evidence type="ECO:0000313" key="11">
    <source>
        <dbReference type="Proteomes" id="UP000470777"/>
    </source>
</evidence>
<dbReference type="Proteomes" id="UP000283833">
    <property type="component" value="Unassembled WGS sequence"/>
</dbReference>
<dbReference type="EMBL" id="WDAG01000011">
    <property type="protein sequence ID" value="KAB6659327.1"/>
    <property type="molecule type" value="Genomic_DNA"/>
</dbReference>
<dbReference type="Proteomes" id="UP000266497">
    <property type="component" value="Unassembled WGS sequence"/>
</dbReference>
<evidence type="ECO:0000313" key="12">
    <source>
        <dbReference type="Proteomes" id="UP000470952"/>
    </source>
</evidence>
<proteinExistence type="predicted"/>
<evidence type="ECO:0000313" key="10">
    <source>
        <dbReference type="Proteomes" id="UP000441522"/>
    </source>
</evidence>
<dbReference type="AlphaFoldDB" id="A0A395UNM9"/>
<sequence>MNAFSSWFMFFYRFDYRVKIRKMSLFSYSLCKLFSTFPDNLLRFSTNVYTGLPLHRIFVV</sequence>
<reference evidence="9 10" key="2">
    <citation type="journal article" date="2019" name="Nat. Med.">
        <title>A library of human gut bacterial isolates paired with longitudinal multiomics data enables mechanistic microbiome research.</title>
        <authorList>
            <person name="Poyet M."/>
            <person name="Groussin M."/>
            <person name="Gibbons S.M."/>
            <person name="Avila-Pacheco J."/>
            <person name="Jiang X."/>
            <person name="Kearney S.M."/>
            <person name="Perrotta A.R."/>
            <person name="Berdy B."/>
            <person name="Zhao S."/>
            <person name="Lieberman T.D."/>
            <person name="Swanson P.K."/>
            <person name="Smith M."/>
            <person name="Roesemann S."/>
            <person name="Alexander J.E."/>
            <person name="Rich S.A."/>
            <person name="Livny J."/>
            <person name="Vlamakis H."/>
            <person name="Clish C."/>
            <person name="Bullock K."/>
            <person name="Deik A."/>
            <person name="Scott J."/>
            <person name="Pierce K.A."/>
            <person name="Xavier R.J."/>
            <person name="Alm E.J."/>
        </authorList>
    </citation>
    <scope>NUCLEOTIDE SEQUENCE [LARGE SCALE GENOMIC DNA]</scope>
    <source>
        <strain evidence="1 10">BIOML-A5</strain>
        <strain evidence="4 9">BIOML-A82</strain>
        <strain evidence="3 11">BIOML-A85</strain>
        <strain evidence="2 12">BIOML-A93</strain>
    </source>
</reference>
<evidence type="ECO:0000313" key="2">
    <source>
        <dbReference type="EMBL" id="KAB6659327.1"/>
    </source>
</evidence>
<name>A0A395UNM9_PHOVU</name>
<organism evidence="5 7">
    <name type="scientific">Phocaeicola vulgatus</name>
    <name type="common">Bacteroides vulgatus</name>
    <dbReference type="NCBI Taxonomy" id="821"/>
    <lineage>
        <taxon>Bacteria</taxon>
        <taxon>Pseudomonadati</taxon>
        <taxon>Bacteroidota</taxon>
        <taxon>Bacteroidia</taxon>
        <taxon>Bacteroidales</taxon>
        <taxon>Bacteroidaceae</taxon>
        <taxon>Phocaeicola</taxon>
    </lineage>
</organism>
<evidence type="ECO:0000313" key="7">
    <source>
        <dbReference type="Proteomes" id="UP000266497"/>
    </source>
</evidence>
<protein>
    <submittedName>
        <fullName evidence="5">Uncharacterized protein</fullName>
    </submittedName>
</protein>
<dbReference type="Proteomes" id="UP000470777">
    <property type="component" value="Unassembled WGS sequence"/>
</dbReference>
<evidence type="ECO:0000313" key="9">
    <source>
        <dbReference type="Proteomes" id="UP000437380"/>
    </source>
</evidence>
<evidence type="ECO:0000313" key="8">
    <source>
        <dbReference type="Proteomes" id="UP000283833"/>
    </source>
</evidence>
<dbReference type="Proteomes" id="UP000470952">
    <property type="component" value="Unassembled WGS sequence"/>
</dbReference>
<evidence type="ECO:0000313" key="6">
    <source>
        <dbReference type="EMBL" id="RGT97198.1"/>
    </source>
</evidence>
<dbReference type="Proteomes" id="UP000441522">
    <property type="component" value="Unassembled WGS sequence"/>
</dbReference>
<dbReference type="EMBL" id="QRXI01000003">
    <property type="protein sequence ID" value="RGT97198.1"/>
    <property type="molecule type" value="Genomic_DNA"/>
</dbReference>
<dbReference type="EMBL" id="QRUD01000050">
    <property type="protein sequence ID" value="RGR36479.1"/>
    <property type="molecule type" value="Genomic_DNA"/>
</dbReference>
<dbReference type="EMBL" id="WCWW01000001">
    <property type="protein sequence ID" value="KAB3860827.1"/>
    <property type="molecule type" value="Genomic_DNA"/>
</dbReference>
<dbReference type="Proteomes" id="UP000437380">
    <property type="component" value="Unassembled WGS sequence"/>
</dbReference>